<evidence type="ECO:0000256" key="8">
    <source>
        <dbReference type="ARBA" id="ARBA00029924"/>
    </source>
</evidence>
<comment type="catalytic activity">
    <reaction evidence="10 11">
        <text>RNA(n) + a ribonucleoside 5'-triphosphate = RNA(n+1) + diphosphate</text>
        <dbReference type="Rhea" id="RHEA:21248"/>
        <dbReference type="Rhea" id="RHEA-COMP:14527"/>
        <dbReference type="Rhea" id="RHEA-COMP:17342"/>
        <dbReference type="ChEBI" id="CHEBI:33019"/>
        <dbReference type="ChEBI" id="CHEBI:61557"/>
        <dbReference type="ChEBI" id="CHEBI:140395"/>
        <dbReference type="EC" id="2.7.7.6"/>
    </reaction>
</comment>
<evidence type="ECO:0000256" key="9">
    <source>
        <dbReference type="ARBA" id="ARBA00030998"/>
    </source>
</evidence>
<evidence type="ECO:0000256" key="2">
    <source>
        <dbReference type="ARBA" id="ARBA00012418"/>
    </source>
</evidence>
<dbReference type="EMBL" id="NXLV01000003">
    <property type="protein sequence ID" value="RDU71449.1"/>
    <property type="molecule type" value="Genomic_DNA"/>
</dbReference>
<gene>
    <name evidence="11" type="primary">rpoZ</name>
    <name evidence="12" type="ORF">CQA58_02580</name>
</gene>
<keyword evidence="4 11" id="KW-0240">DNA-directed RNA polymerase</keyword>
<dbReference type="Pfam" id="PF01192">
    <property type="entry name" value="RNA_pol_Rpb6"/>
    <property type="match status" value="1"/>
</dbReference>
<sequence length="74" mass="8238">MRTEEIAAKALEKTGNDRYVLSSLVFARTKELSNGAKPLVDMDLKVHKLADIAMMEIAEEKITLTSIENPHPRG</sequence>
<evidence type="ECO:0000256" key="11">
    <source>
        <dbReference type="HAMAP-Rule" id="MF_00366"/>
    </source>
</evidence>
<keyword evidence="6 11" id="KW-0548">Nucleotidyltransferase</keyword>
<protein>
    <recommendedName>
        <fullName evidence="3 11">DNA-directed RNA polymerase subunit omega</fullName>
        <shortName evidence="11">RNAP omega subunit</shortName>
        <ecNumber evidence="2 11">2.7.7.6</ecNumber>
    </recommendedName>
    <alternativeName>
        <fullName evidence="9 11">RNA polymerase omega subunit</fullName>
    </alternativeName>
    <alternativeName>
        <fullName evidence="8 11">Transcriptase subunit omega</fullName>
    </alternativeName>
</protein>
<dbReference type="SUPFAM" id="SSF63562">
    <property type="entry name" value="RPB6/omega subunit-like"/>
    <property type="match status" value="1"/>
</dbReference>
<evidence type="ECO:0000256" key="6">
    <source>
        <dbReference type="ARBA" id="ARBA00022695"/>
    </source>
</evidence>
<evidence type="ECO:0000313" key="13">
    <source>
        <dbReference type="Proteomes" id="UP000257045"/>
    </source>
</evidence>
<dbReference type="GO" id="GO:0003677">
    <property type="term" value="F:DNA binding"/>
    <property type="evidence" value="ECO:0007669"/>
    <property type="project" value="UniProtKB-UniRule"/>
</dbReference>
<evidence type="ECO:0000256" key="4">
    <source>
        <dbReference type="ARBA" id="ARBA00022478"/>
    </source>
</evidence>
<reference evidence="12 13" key="1">
    <citation type="submission" date="2018-04" db="EMBL/GenBank/DDBJ databases">
        <title>Novel Campyloabacter and Helicobacter Species and Strains.</title>
        <authorList>
            <person name="Mannion A.J."/>
            <person name="Shen Z."/>
            <person name="Fox J.G."/>
        </authorList>
    </citation>
    <scope>NUCLEOTIDE SEQUENCE [LARGE SCALE GENOMIC DNA]</scope>
    <source>
        <strain evidence="12 13">MIT 04-9366</strain>
    </source>
</reference>
<dbReference type="NCBIfam" id="NF001579">
    <property type="entry name" value="PRK00392.6-2"/>
    <property type="match status" value="1"/>
</dbReference>
<dbReference type="GO" id="GO:0000428">
    <property type="term" value="C:DNA-directed RNA polymerase complex"/>
    <property type="evidence" value="ECO:0007669"/>
    <property type="project" value="UniProtKB-KW"/>
</dbReference>
<dbReference type="InterPro" id="IPR036161">
    <property type="entry name" value="RPB6/omega-like_sf"/>
</dbReference>
<dbReference type="Proteomes" id="UP000257045">
    <property type="component" value="Unassembled WGS sequence"/>
</dbReference>
<dbReference type="AlphaFoldDB" id="A0A3D8J1P1"/>
<name>A0A3D8J1P1_9HELI</name>
<dbReference type="GO" id="GO:0003899">
    <property type="term" value="F:DNA-directed RNA polymerase activity"/>
    <property type="evidence" value="ECO:0007669"/>
    <property type="project" value="UniProtKB-UniRule"/>
</dbReference>
<evidence type="ECO:0000256" key="3">
    <source>
        <dbReference type="ARBA" id="ARBA00013725"/>
    </source>
</evidence>
<comment type="subunit">
    <text evidence="11">The RNAP catalytic core consists of 2 alpha, 1 beta, 1 beta' and 1 omega subunit. When a sigma factor is associated with the core the holoenzyme is formed, which can initiate transcription.</text>
</comment>
<dbReference type="GO" id="GO:0006351">
    <property type="term" value="P:DNA-templated transcription"/>
    <property type="evidence" value="ECO:0007669"/>
    <property type="project" value="UniProtKB-UniRule"/>
</dbReference>
<dbReference type="InterPro" id="IPR006110">
    <property type="entry name" value="Pol_omega/Rpo6/RPB6"/>
</dbReference>
<dbReference type="HAMAP" id="MF_00366">
    <property type="entry name" value="RNApol_bact_RpoZ"/>
    <property type="match status" value="1"/>
</dbReference>
<comment type="similarity">
    <text evidence="1 11">Belongs to the RNA polymerase subunit omega family.</text>
</comment>
<evidence type="ECO:0000256" key="10">
    <source>
        <dbReference type="ARBA" id="ARBA00048552"/>
    </source>
</evidence>
<dbReference type="InterPro" id="IPR003716">
    <property type="entry name" value="DNA-dir_RNA_pol_omega"/>
</dbReference>
<keyword evidence="13" id="KW-1185">Reference proteome</keyword>
<dbReference type="OrthoDB" id="5334728at2"/>
<dbReference type="RefSeq" id="WP_115569161.1">
    <property type="nucleotide sequence ID" value="NZ_NXLV01000003.1"/>
</dbReference>
<comment type="caution">
    <text evidence="12">The sequence shown here is derived from an EMBL/GenBank/DDBJ whole genome shotgun (WGS) entry which is preliminary data.</text>
</comment>
<evidence type="ECO:0000256" key="7">
    <source>
        <dbReference type="ARBA" id="ARBA00023163"/>
    </source>
</evidence>
<dbReference type="SMART" id="SM01409">
    <property type="entry name" value="RNA_pol_Rpb6"/>
    <property type="match status" value="1"/>
</dbReference>
<keyword evidence="5 11" id="KW-0808">Transferase</keyword>
<dbReference type="EC" id="2.7.7.6" evidence="2 11"/>
<keyword evidence="7 11" id="KW-0804">Transcription</keyword>
<evidence type="ECO:0000256" key="5">
    <source>
        <dbReference type="ARBA" id="ARBA00022679"/>
    </source>
</evidence>
<evidence type="ECO:0000313" key="12">
    <source>
        <dbReference type="EMBL" id="RDU71449.1"/>
    </source>
</evidence>
<evidence type="ECO:0000256" key="1">
    <source>
        <dbReference type="ARBA" id="ARBA00006711"/>
    </source>
</evidence>
<proteinExistence type="inferred from homology"/>
<dbReference type="Gene3D" id="3.90.940.10">
    <property type="match status" value="1"/>
</dbReference>
<organism evidence="12 13">
    <name type="scientific">Helicobacter brantae</name>
    <dbReference type="NCBI Taxonomy" id="375927"/>
    <lineage>
        <taxon>Bacteria</taxon>
        <taxon>Pseudomonadati</taxon>
        <taxon>Campylobacterota</taxon>
        <taxon>Epsilonproteobacteria</taxon>
        <taxon>Campylobacterales</taxon>
        <taxon>Helicobacteraceae</taxon>
        <taxon>Helicobacter</taxon>
    </lineage>
</organism>
<accession>A0A3D8J1P1</accession>
<comment type="function">
    <text evidence="11">Promotes RNA polymerase assembly. Latches the N- and C-terminal regions of the beta' subunit thereby facilitating its interaction with the beta and alpha subunits.</text>
</comment>